<dbReference type="PATRIC" id="fig|1618405.3.peg.542"/>
<keyword evidence="1" id="KW-0812">Transmembrane</keyword>
<reference evidence="2 3" key="1">
    <citation type="journal article" date="2015" name="Nature">
        <title>rRNA introns, odd ribosomes, and small enigmatic genomes across a large radiation of phyla.</title>
        <authorList>
            <person name="Brown C.T."/>
            <person name="Hug L.A."/>
            <person name="Thomas B.C."/>
            <person name="Sharon I."/>
            <person name="Castelle C.J."/>
            <person name="Singh A."/>
            <person name="Wilkins M.J."/>
            <person name="Williams K.H."/>
            <person name="Banfield J.F."/>
        </authorList>
    </citation>
    <scope>NUCLEOTIDE SEQUENCE [LARGE SCALE GENOMIC DNA]</scope>
</reference>
<comment type="caution">
    <text evidence="2">The sequence shown here is derived from an EMBL/GenBank/DDBJ whole genome shotgun (WGS) entry which is preliminary data.</text>
</comment>
<dbReference type="Proteomes" id="UP000034531">
    <property type="component" value="Unassembled WGS sequence"/>
</dbReference>
<dbReference type="EMBL" id="LBYI01000012">
    <property type="protein sequence ID" value="KKR50300.1"/>
    <property type="molecule type" value="Genomic_DNA"/>
</dbReference>
<sequence>MKNKNSWRFFVGFLFFVLVIGVLVYGYQKRELKSIPVESTSFKTTERISFEERCHLLMVEAQEKATDVVSFRYDPLTASCYVRYLRPEFWSGQDCLALLPSEAVKSKDVANAMRHNAELCQEEILELKVAEF</sequence>
<evidence type="ECO:0000256" key="1">
    <source>
        <dbReference type="SAM" id="Phobius"/>
    </source>
</evidence>
<gene>
    <name evidence="2" type="ORF">UT84_C0012G0003</name>
</gene>
<accession>A0A0G0TTA0</accession>
<evidence type="ECO:0000313" key="3">
    <source>
        <dbReference type="Proteomes" id="UP000034531"/>
    </source>
</evidence>
<evidence type="ECO:0000313" key="2">
    <source>
        <dbReference type="EMBL" id="KKR50300.1"/>
    </source>
</evidence>
<feature type="transmembrane region" description="Helical" evidence="1">
    <location>
        <begin position="6"/>
        <end position="27"/>
    </location>
</feature>
<name>A0A0G0TTA0_9BACT</name>
<keyword evidence="1" id="KW-1133">Transmembrane helix</keyword>
<protein>
    <submittedName>
        <fullName evidence="2">Uncharacterized protein</fullName>
    </submittedName>
</protein>
<keyword evidence="1" id="KW-0472">Membrane</keyword>
<dbReference type="AlphaFoldDB" id="A0A0G0TTA0"/>
<proteinExistence type="predicted"/>
<organism evidence="2 3">
    <name type="scientific">Candidatus Curtissbacteria bacterium GW2011_GWA1_40_16</name>
    <dbReference type="NCBI Taxonomy" id="1618405"/>
    <lineage>
        <taxon>Bacteria</taxon>
        <taxon>Candidatus Curtissiibacteriota</taxon>
    </lineage>
</organism>